<evidence type="ECO:0000259" key="1">
    <source>
        <dbReference type="Pfam" id="PF13480"/>
    </source>
</evidence>
<dbReference type="InterPro" id="IPR038740">
    <property type="entry name" value="BioF2-like_GNAT_dom"/>
</dbReference>
<feature type="domain" description="BioF2-like acetyltransferase" evidence="1">
    <location>
        <begin position="142"/>
        <end position="271"/>
    </location>
</feature>
<dbReference type="Gene3D" id="3.40.630.30">
    <property type="match status" value="1"/>
</dbReference>
<reference evidence="2" key="1">
    <citation type="submission" date="2020-02" db="EMBL/GenBank/DDBJ databases">
        <authorList>
            <person name="Meier V. D."/>
        </authorList>
    </citation>
    <scope>NUCLEOTIDE SEQUENCE</scope>
    <source>
        <strain evidence="2">AVDCRST_MAG57</strain>
    </source>
</reference>
<gene>
    <name evidence="2" type="ORF">AVDCRST_MAG57-3138</name>
</gene>
<dbReference type="AlphaFoldDB" id="A0A6J4J376"/>
<dbReference type="SUPFAM" id="SSF55729">
    <property type="entry name" value="Acyl-CoA N-acyltransferases (Nat)"/>
    <property type="match status" value="1"/>
</dbReference>
<dbReference type="Pfam" id="PF13480">
    <property type="entry name" value="Acetyltransf_6"/>
    <property type="match status" value="1"/>
</dbReference>
<organism evidence="2">
    <name type="scientific">uncultured Blastococcus sp</name>
    <dbReference type="NCBI Taxonomy" id="217144"/>
    <lineage>
        <taxon>Bacteria</taxon>
        <taxon>Bacillati</taxon>
        <taxon>Actinomycetota</taxon>
        <taxon>Actinomycetes</taxon>
        <taxon>Geodermatophilales</taxon>
        <taxon>Geodermatophilaceae</taxon>
        <taxon>Blastococcus</taxon>
        <taxon>environmental samples</taxon>
    </lineage>
</organism>
<dbReference type="EMBL" id="CADCTI010000239">
    <property type="protein sequence ID" value="CAA9265746.1"/>
    <property type="molecule type" value="Genomic_DNA"/>
</dbReference>
<evidence type="ECO:0000313" key="2">
    <source>
        <dbReference type="EMBL" id="CAA9265746.1"/>
    </source>
</evidence>
<dbReference type="InterPro" id="IPR016181">
    <property type="entry name" value="Acyl_CoA_acyltransferase"/>
</dbReference>
<protein>
    <recommendedName>
        <fullName evidence="1">BioF2-like acetyltransferase domain-containing protein</fullName>
    </recommendedName>
</protein>
<proteinExistence type="predicted"/>
<name>A0A6J4J376_9ACTN</name>
<sequence length="303" mass="32804">MLGGGLLFCDPRFHDLNQVPVVQRRRLEHRRDGRLVGVLDGVIADGVFVSGHSAPFGGPDLVRVDPPVDDVLGLVSAALEVLRAEGVRLVRILARPTAYSAAEPLVEFALLHLGFTVAACDLNQHVDLSALSPDADLSSLFRDRKRRSVRAARQRPHELVQVTGDEDLGSLHDILADNRATHGRPPPLPQDYLGRLRAAFGDRVRLLLLREGGEPTAGAVVYRVLDDVDQVVHWADADRARPGSPMELLAWSVLTDSRDRGARLVDLGPSRNADGTLNAGLADFKRAVGAVPGTRKVLTLSLV</sequence>
<accession>A0A6J4J376</accession>